<protein>
    <recommendedName>
        <fullName evidence="4">TIGR02301 family protein</fullName>
    </recommendedName>
</protein>
<accession>A0A7U6GL82</accession>
<proteinExistence type="predicted"/>
<organism evidence="2 3">
    <name type="scientific">Thiolapillus brandeum</name>
    <dbReference type="NCBI Taxonomy" id="1076588"/>
    <lineage>
        <taxon>Bacteria</taxon>
        <taxon>Pseudomonadati</taxon>
        <taxon>Pseudomonadota</taxon>
        <taxon>Gammaproteobacteria</taxon>
        <taxon>Chromatiales</taxon>
        <taxon>Sedimenticolaceae</taxon>
        <taxon>Thiolapillus</taxon>
    </lineage>
</organism>
<dbReference type="EMBL" id="AP012273">
    <property type="protein sequence ID" value="BAO45642.1"/>
    <property type="molecule type" value="Genomic_DNA"/>
</dbReference>
<dbReference type="RefSeq" id="WP_052470216.1">
    <property type="nucleotide sequence ID" value="NZ_AP012273.1"/>
</dbReference>
<dbReference type="AlphaFoldDB" id="A0A7U6GL82"/>
<evidence type="ECO:0000313" key="3">
    <source>
        <dbReference type="Proteomes" id="UP000031631"/>
    </source>
</evidence>
<feature type="signal peptide" evidence="1">
    <location>
        <begin position="1"/>
        <end position="21"/>
    </location>
</feature>
<dbReference type="KEGG" id="tbn:TBH_C2740"/>
<reference evidence="2 3" key="1">
    <citation type="journal article" date="2014" name="PLoS ONE">
        <title>Physiological and genomic features of a novel sulfur-oxidizing gammaproteobacterium belonging to a previously uncultivated symbiotic lineage isolated from a hydrothermal vent.</title>
        <authorList>
            <person name="Nunoura T."/>
            <person name="Takaki Y."/>
            <person name="Kazama H."/>
            <person name="Kakuta J."/>
            <person name="Shimamura S."/>
            <person name="Makita H."/>
            <person name="Hirai M."/>
            <person name="Miyazaki M."/>
            <person name="Takai K."/>
        </authorList>
    </citation>
    <scope>NUCLEOTIDE SEQUENCE [LARGE SCALE GENOMIC DNA]</scope>
    <source>
        <strain evidence="2 3">Hiromi1</strain>
    </source>
</reference>
<dbReference type="Proteomes" id="UP000031631">
    <property type="component" value="Chromosome"/>
</dbReference>
<evidence type="ECO:0000256" key="1">
    <source>
        <dbReference type="SAM" id="SignalP"/>
    </source>
</evidence>
<sequence>MKILVYAVLPLLLSLPLVSSAEPIENEGYQAVEELGRLNGVALNCRFFDQAQRIKRIMIDNLPKQRELGQIFEDETNASFLRFTKAAKPCPSPAEFAEHVGEAEDALKQAFPVN</sequence>
<keyword evidence="1" id="KW-0732">Signal</keyword>
<evidence type="ECO:0000313" key="2">
    <source>
        <dbReference type="EMBL" id="BAO45642.1"/>
    </source>
</evidence>
<gene>
    <name evidence="2" type="ORF">TBH_C2740</name>
</gene>
<dbReference type="OrthoDB" id="5769048at2"/>
<name>A0A7U6GL82_9GAMM</name>
<evidence type="ECO:0008006" key="4">
    <source>
        <dbReference type="Google" id="ProtNLM"/>
    </source>
</evidence>
<keyword evidence="3" id="KW-1185">Reference proteome</keyword>
<feature type="chain" id="PRO_5030852961" description="TIGR02301 family protein" evidence="1">
    <location>
        <begin position="22"/>
        <end position="114"/>
    </location>
</feature>